<comment type="caution">
    <text evidence="1">The sequence shown here is derived from an EMBL/GenBank/DDBJ whole genome shotgun (WGS) entry which is preliminary data.</text>
</comment>
<evidence type="ECO:0000313" key="2">
    <source>
        <dbReference type="Proteomes" id="UP001189429"/>
    </source>
</evidence>
<name>A0ABN9X200_9DINO</name>
<sequence>MAADRSSAAHLAIETRARQVAQDRAWLGPWDLLVASRCHGMPVRLLFDAPVSLQHAVDVVCGEALCAKLSVPSVSAAASDAGVVLVATTATYSQLDRLYADLTHWVPARALADSGQEAEALEASLEESACVRMRTAMEQAASAELDGADMARLLAHTSAFSLLMRLRLLAC</sequence>
<evidence type="ECO:0000313" key="1">
    <source>
        <dbReference type="EMBL" id="CAK0893297.1"/>
    </source>
</evidence>
<dbReference type="EMBL" id="CAUYUJ010019727">
    <property type="protein sequence ID" value="CAK0893297.1"/>
    <property type="molecule type" value="Genomic_DNA"/>
</dbReference>
<proteinExistence type="predicted"/>
<dbReference type="Proteomes" id="UP001189429">
    <property type="component" value="Unassembled WGS sequence"/>
</dbReference>
<organism evidence="1 2">
    <name type="scientific">Prorocentrum cordatum</name>
    <dbReference type="NCBI Taxonomy" id="2364126"/>
    <lineage>
        <taxon>Eukaryota</taxon>
        <taxon>Sar</taxon>
        <taxon>Alveolata</taxon>
        <taxon>Dinophyceae</taxon>
        <taxon>Prorocentrales</taxon>
        <taxon>Prorocentraceae</taxon>
        <taxon>Prorocentrum</taxon>
    </lineage>
</organism>
<reference evidence="1" key="1">
    <citation type="submission" date="2023-10" db="EMBL/GenBank/DDBJ databases">
        <authorList>
            <person name="Chen Y."/>
            <person name="Shah S."/>
            <person name="Dougan E. K."/>
            <person name="Thang M."/>
            <person name="Chan C."/>
        </authorList>
    </citation>
    <scope>NUCLEOTIDE SEQUENCE [LARGE SCALE GENOMIC DNA]</scope>
</reference>
<gene>
    <name evidence="1" type="ORF">PCOR1329_LOCUS72675</name>
</gene>
<keyword evidence="2" id="KW-1185">Reference proteome</keyword>
<protein>
    <submittedName>
        <fullName evidence="1">Uncharacterized protein</fullName>
    </submittedName>
</protein>
<accession>A0ABN9X200</accession>